<organism evidence="3 4">
    <name type="scientific">Streptomyces lavendofoliae</name>
    <dbReference type="NCBI Taxonomy" id="67314"/>
    <lineage>
        <taxon>Bacteria</taxon>
        <taxon>Bacillati</taxon>
        <taxon>Actinomycetota</taxon>
        <taxon>Actinomycetes</taxon>
        <taxon>Kitasatosporales</taxon>
        <taxon>Streptomycetaceae</taxon>
        <taxon>Streptomyces</taxon>
    </lineage>
</organism>
<sequence length="179" mass="19589">MRNLRVRGRGGITTGPFWSFTLKKPVRHKPFQYERMIRRSVSPRVDPLPPTRSGSAAADHVVRAGAGRPAPGTAPGRPGDPAYTGRMAKWTPKHEAPEPLEGPVVATITGGTVIWFVLFLAQVPFYAWFADRDLTWWVWTCLAGGGLGLIGIWYVRRRDAALKRAAARPPHGDAPAGTT</sequence>
<evidence type="ECO:0000256" key="2">
    <source>
        <dbReference type="SAM" id="Phobius"/>
    </source>
</evidence>
<protein>
    <recommendedName>
        <fullName evidence="5">DUF2530 domain-containing protein</fullName>
    </recommendedName>
</protein>
<evidence type="ECO:0000313" key="3">
    <source>
        <dbReference type="EMBL" id="GGU32130.1"/>
    </source>
</evidence>
<evidence type="ECO:0000256" key="1">
    <source>
        <dbReference type="SAM" id="MobiDB-lite"/>
    </source>
</evidence>
<reference evidence="3" key="1">
    <citation type="journal article" date="2014" name="Int. J. Syst. Evol. Microbiol.">
        <title>Complete genome sequence of Corynebacterium casei LMG S-19264T (=DSM 44701T), isolated from a smear-ripened cheese.</title>
        <authorList>
            <consortium name="US DOE Joint Genome Institute (JGI-PGF)"/>
            <person name="Walter F."/>
            <person name="Albersmeier A."/>
            <person name="Kalinowski J."/>
            <person name="Ruckert C."/>
        </authorList>
    </citation>
    <scope>NUCLEOTIDE SEQUENCE</scope>
    <source>
        <strain evidence="3">JCM 4391</strain>
    </source>
</reference>
<reference evidence="3" key="2">
    <citation type="submission" date="2020-09" db="EMBL/GenBank/DDBJ databases">
        <authorList>
            <person name="Sun Q."/>
            <person name="Ohkuma M."/>
        </authorList>
    </citation>
    <scope>NUCLEOTIDE SEQUENCE</scope>
    <source>
        <strain evidence="3">JCM 4391</strain>
    </source>
</reference>
<keyword evidence="4" id="KW-1185">Reference proteome</keyword>
<feature type="region of interest" description="Disordered" evidence="1">
    <location>
        <begin position="65"/>
        <end position="84"/>
    </location>
</feature>
<comment type="caution">
    <text evidence="3">The sequence shown here is derived from an EMBL/GenBank/DDBJ whole genome shotgun (WGS) entry which is preliminary data.</text>
</comment>
<keyword evidence="2" id="KW-0812">Transmembrane</keyword>
<proteinExistence type="predicted"/>
<dbReference type="Proteomes" id="UP000636661">
    <property type="component" value="Unassembled WGS sequence"/>
</dbReference>
<keyword evidence="2" id="KW-1133">Transmembrane helix</keyword>
<feature type="transmembrane region" description="Helical" evidence="2">
    <location>
        <begin position="136"/>
        <end position="155"/>
    </location>
</feature>
<evidence type="ECO:0008006" key="5">
    <source>
        <dbReference type="Google" id="ProtNLM"/>
    </source>
</evidence>
<gene>
    <name evidence="3" type="ORF">GCM10010274_18800</name>
</gene>
<dbReference type="InterPro" id="IPR019681">
    <property type="entry name" value="DUF2530"/>
</dbReference>
<dbReference type="EMBL" id="BMTP01000004">
    <property type="protein sequence ID" value="GGU32130.1"/>
    <property type="molecule type" value="Genomic_DNA"/>
</dbReference>
<keyword evidence="2" id="KW-0472">Membrane</keyword>
<name>A0A918HV48_9ACTN</name>
<accession>A0A918HV48</accession>
<feature type="compositionally biased region" description="Low complexity" evidence="1">
    <location>
        <begin position="65"/>
        <end position="82"/>
    </location>
</feature>
<dbReference type="Pfam" id="PF10745">
    <property type="entry name" value="DUF2530"/>
    <property type="match status" value="1"/>
</dbReference>
<dbReference type="AlphaFoldDB" id="A0A918HV48"/>
<evidence type="ECO:0000313" key="4">
    <source>
        <dbReference type="Proteomes" id="UP000636661"/>
    </source>
</evidence>
<feature type="transmembrane region" description="Helical" evidence="2">
    <location>
        <begin position="104"/>
        <end position="130"/>
    </location>
</feature>